<comment type="caution">
    <text evidence="14">The sequence shown here is derived from an EMBL/GenBank/DDBJ whole genome shotgun (WGS) entry which is preliminary data.</text>
</comment>
<comment type="cofactor">
    <cofactor evidence="1 12">
        <name>heme</name>
        <dbReference type="ChEBI" id="CHEBI:30413"/>
    </cofactor>
</comment>
<keyword evidence="9 12" id="KW-0408">Iron</keyword>
<evidence type="ECO:0000256" key="13">
    <source>
        <dbReference type="SAM" id="Phobius"/>
    </source>
</evidence>
<keyword evidence="15" id="KW-1185">Reference proteome</keyword>
<keyword evidence="8" id="KW-0560">Oxidoreductase</keyword>
<dbReference type="GO" id="GO:0005506">
    <property type="term" value="F:iron ion binding"/>
    <property type="evidence" value="ECO:0007669"/>
    <property type="project" value="InterPro"/>
</dbReference>
<keyword evidence="6 12" id="KW-0479">Metal-binding</keyword>
<evidence type="ECO:0000256" key="8">
    <source>
        <dbReference type="ARBA" id="ARBA00023002"/>
    </source>
</evidence>
<keyword evidence="4 12" id="KW-0349">Heme</keyword>
<sequence>MTWWHLVVAQPCLALGVVGAGYLLSLAVYRLYLSPIAHFPGPKLAALTMWYEFYYDSYLGGQYTFEIGKMHRKYGPIVRISPYELHIDDPEYYDVLYSRDKPRNKSVHLTGMFGAPDSAFGSVDHRRHRIRRQPMNPFFSQQRIRHLEPMLRGMMDKLRKGMKAWKERNTPLHMYHAFNAFTTDVVVEYSMGESFHYLDDPEFTPQWSKTIQSIVQMGVQLKQFRWVIGFFELLPRWLVVSLNPDIGPVIDQKVESLRLANLIIDSEKSSANSTDKKSGLPKDTLFHALLDSKLPAEEKSASRLSQEIFTVISAGGETTAKNLTTLTFHLLNNPDKLQKLRDELNRLDPNGTASLVEYETMPYLTSVMLEGLRLTNAISTRLQRSSPVDPMKYKDWVIPPGTPVGMTSIFMHHNEDIFPDSQSFIPERWMDPDQRKYLERYMVAFSKGSRQCIGIPLARAEILLAVATIFREFEMELYETTIDDVRIVRDMFNGHPREGSQGNSLLHYLQARGIPASKDIQPPPETALPELTHHCSDESLYSPILGTNISMDAGNESISTSQQPIYPGTEPFLGTEDVPESFWGHLENLPNPAERLPRVPAQEMPTSFRNMRKEILKLKIELLEDLEMLETDAVALASESLLNDLFNPSVARLDLPTYRMLNHSYRFFEIIQSLHRVPKTSNLTPAKLPTQSHSQGLANSSLLFQDVSDTNLDECATTISSHDSSYQTAMTSSPDRTVVTPSPIHDIAVWLSVLEAHCYLVRLYRAIFTRLYQLFLIIAPVDAQMYLLLPKLQLGQFHTDGNLAVQVQVLVDLCSSMMGQIHEVLGLPSSYDQTQEEREIRLPAAVGEGNWSTAIRDLVLAQEQDPYEMSLVDLMRCLRQLARDPAFH</sequence>
<reference evidence="14 15" key="1">
    <citation type="journal article" date="2016" name="Sci. Rep.">
        <title>Penicillium arizonense, a new, genome sequenced fungal species, reveals a high chemical diversity in secreted metabolites.</title>
        <authorList>
            <person name="Grijseels S."/>
            <person name="Nielsen J.C."/>
            <person name="Randelovic M."/>
            <person name="Nielsen J."/>
            <person name="Nielsen K.F."/>
            <person name="Workman M."/>
            <person name="Frisvad J.C."/>
        </authorList>
    </citation>
    <scope>NUCLEOTIDE SEQUENCE [LARGE SCALE GENOMIC DNA]</scope>
    <source>
        <strain evidence="14 15">CBS 141311</strain>
    </source>
</reference>
<evidence type="ECO:0000313" key="14">
    <source>
        <dbReference type="EMBL" id="OGE52358.1"/>
    </source>
</evidence>
<dbReference type="EMBL" id="LXJU01000010">
    <property type="protein sequence ID" value="OGE52358.1"/>
    <property type="molecule type" value="Genomic_DNA"/>
</dbReference>
<evidence type="ECO:0000256" key="5">
    <source>
        <dbReference type="ARBA" id="ARBA00022692"/>
    </source>
</evidence>
<feature type="binding site" description="axial binding residue" evidence="12">
    <location>
        <position position="452"/>
    </location>
    <ligand>
        <name>heme</name>
        <dbReference type="ChEBI" id="CHEBI:30413"/>
    </ligand>
    <ligandPart>
        <name>Fe</name>
        <dbReference type="ChEBI" id="CHEBI:18248"/>
    </ligandPart>
</feature>
<dbReference type="GO" id="GO:0020037">
    <property type="term" value="F:heme binding"/>
    <property type="evidence" value="ECO:0007669"/>
    <property type="project" value="InterPro"/>
</dbReference>
<comment type="subcellular location">
    <subcellularLocation>
        <location evidence="2">Membrane</location>
        <topology evidence="2">Single-pass membrane protein</topology>
    </subcellularLocation>
</comment>
<dbReference type="InterPro" id="IPR002401">
    <property type="entry name" value="Cyt_P450_E_grp-I"/>
</dbReference>
<dbReference type="GO" id="GO:0004497">
    <property type="term" value="F:monooxygenase activity"/>
    <property type="evidence" value="ECO:0007669"/>
    <property type="project" value="UniProtKB-KW"/>
</dbReference>
<evidence type="ECO:0000256" key="6">
    <source>
        <dbReference type="ARBA" id="ARBA00022723"/>
    </source>
</evidence>
<protein>
    <recommendedName>
        <fullName evidence="16">Cytochrome P450</fullName>
    </recommendedName>
</protein>
<comment type="similarity">
    <text evidence="3">Belongs to the cytochrome P450 family.</text>
</comment>
<evidence type="ECO:0000256" key="7">
    <source>
        <dbReference type="ARBA" id="ARBA00022989"/>
    </source>
</evidence>
<dbReference type="GO" id="GO:0043386">
    <property type="term" value="P:mycotoxin biosynthetic process"/>
    <property type="evidence" value="ECO:0007669"/>
    <property type="project" value="UniProtKB-ARBA"/>
</dbReference>
<dbReference type="GO" id="GO:0016020">
    <property type="term" value="C:membrane"/>
    <property type="evidence" value="ECO:0007669"/>
    <property type="project" value="UniProtKB-SubCell"/>
</dbReference>
<accession>A0A1F5LGM2</accession>
<dbReference type="RefSeq" id="XP_022487800.1">
    <property type="nucleotide sequence ID" value="XM_022632145.1"/>
</dbReference>
<evidence type="ECO:0000256" key="3">
    <source>
        <dbReference type="ARBA" id="ARBA00010617"/>
    </source>
</evidence>
<keyword evidence="7 13" id="KW-1133">Transmembrane helix</keyword>
<gene>
    <name evidence="14" type="ORF">PENARI_c010G01959</name>
</gene>
<organism evidence="14 15">
    <name type="scientific">Penicillium arizonense</name>
    <dbReference type="NCBI Taxonomy" id="1835702"/>
    <lineage>
        <taxon>Eukaryota</taxon>
        <taxon>Fungi</taxon>
        <taxon>Dikarya</taxon>
        <taxon>Ascomycota</taxon>
        <taxon>Pezizomycotina</taxon>
        <taxon>Eurotiomycetes</taxon>
        <taxon>Eurotiomycetidae</taxon>
        <taxon>Eurotiales</taxon>
        <taxon>Aspergillaceae</taxon>
        <taxon>Penicillium</taxon>
    </lineage>
</organism>
<dbReference type="InterPro" id="IPR036396">
    <property type="entry name" value="Cyt_P450_sf"/>
</dbReference>
<dbReference type="GeneID" id="34576879"/>
<keyword evidence="11 13" id="KW-0472">Membrane</keyword>
<dbReference type="PROSITE" id="PS00086">
    <property type="entry name" value="CYTOCHROME_P450"/>
    <property type="match status" value="1"/>
</dbReference>
<evidence type="ECO:0000256" key="1">
    <source>
        <dbReference type="ARBA" id="ARBA00001971"/>
    </source>
</evidence>
<dbReference type="InterPro" id="IPR050121">
    <property type="entry name" value="Cytochrome_P450_monoxygenase"/>
</dbReference>
<keyword evidence="5 13" id="KW-0812">Transmembrane</keyword>
<dbReference type="PANTHER" id="PTHR24305:SF157">
    <property type="entry name" value="N-ACETYLTRYPTOPHAN 6-HYDROXYLASE IVOC-RELATED"/>
    <property type="match status" value="1"/>
</dbReference>
<evidence type="ECO:0000313" key="15">
    <source>
        <dbReference type="Proteomes" id="UP000177622"/>
    </source>
</evidence>
<dbReference type="PRINTS" id="PR00463">
    <property type="entry name" value="EP450I"/>
</dbReference>
<name>A0A1F5LGM2_PENAI</name>
<dbReference type="AlphaFoldDB" id="A0A1F5LGM2"/>
<evidence type="ECO:0000256" key="10">
    <source>
        <dbReference type="ARBA" id="ARBA00023033"/>
    </source>
</evidence>
<evidence type="ECO:0000256" key="9">
    <source>
        <dbReference type="ARBA" id="ARBA00023004"/>
    </source>
</evidence>
<feature type="transmembrane region" description="Helical" evidence="13">
    <location>
        <begin position="12"/>
        <end position="32"/>
    </location>
</feature>
<dbReference type="Gene3D" id="1.10.630.10">
    <property type="entry name" value="Cytochrome P450"/>
    <property type="match status" value="1"/>
</dbReference>
<dbReference type="PRINTS" id="PR00385">
    <property type="entry name" value="P450"/>
</dbReference>
<dbReference type="InterPro" id="IPR001128">
    <property type="entry name" value="Cyt_P450"/>
</dbReference>
<evidence type="ECO:0000256" key="2">
    <source>
        <dbReference type="ARBA" id="ARBA00004167"/>
    </source>
</evidence>
<dbReference type="SUPFAM" id="SSF48264">
    <property type="entry name" value="Cytochrome P450"/>
    <property type="match status" value="1"/>
</dbReference>
<dbReference type="PANTHER" id="PTHR24305">
    <property type="entry name" value="CYTOCHROME P450"/>
    <property type="match status" value="1"/>
</dbReference>
<evidence type="ECO:0000256" key="11">
    <source>
        <dbReference type="ARBA" id="ARBA00023136"/>
    </source>
</evidence>
<evidence type="ECO:0008006" key="16">
    <source>
        <dbReference type="Google" id="ProtNLM"/>
    </source>
</evidence>
<dbReference type="STRING" id="1835702.A0A1F5LGM2"/>
<dbReference type="Proteomes" id="UP000177622">
    <property type="component" value="Unassembled WGS sequence"/>
</dbReference>
<proteinExistence type="inferred from homology"/>
<dbReference type="CDD" id="cd11062">
    <property type="entry name" value="CYP58-like"/>
    <property type="match status" value="1"/>
</dbReference>
<keyword evidence="10" id="KW-0503">Monooxygenase</keyword>
<evidence type="ECO:0000256" key="4">
    <source>
        <dbReference type="ARBA" id="ARBA00022617"/>
    </source>
</evidence>
<dbReference type="OrthoDB" id="3945418at2759"/>
<dbReference type="FunFam" id="1.10.630.10:FF:000069">
    <property type="entry name" value="Cytochrome P450, putative (Eurofung)"/>
    <property type="match status" value="1"/>
</dbReference>
<dbReference type="InterPro" id="IPR017972">
    <property type="entry name" value="Cyt_P450_CS"/>
</dbReference>
<dbReference type="GO" id="GO:0016705">
    <property type="term" value="F:oxidoreductase activity, acting on paired donors, with incorporation or reduction of molecular oxygen"/>
    <property type="evidence" value="ECO:0007669"/>
    <property type="project" value="InterPro"/>
</dbReference>
<dbReference type="Pfam" id="PF00067">
    <property type="entry name" value="p450"/>
    <property type="match status" value="1"/>
</dbReference>
<evidence type="ECO:0000256" key="12">
    <source>
        <dbReference type="PIRSR" id="PIRSR602401-1"/>
    </source>
</evidence>